<dbReference type="EC" id="4.2.3.5" evidence="3 7"/>
<evidence type="ECO:0000313" key="9">
    <source>
        <dbReference type="Proteomes" id="UP000092600"/>
    </source>
</evidence>
<dbReference type="CDD" id="cd07304">
    <property type="entry name" value="Chorismate_synthase"/>
    <property type="match status" value="1"/>
</dbReference>
<keyword evidence="6 7" id="KW-0456">Lyase</keyword>
<dbReference type="GO" id="GO:0005829">
    <property type="term" value="C:cytosol"/>
    <property type="evidence" value="ECO:0007669"/>
    <property type="project" value="TreeGrafter"/>
</dbReference>
<dbReference type="GO" id="GO:0009073">
    <property type="term" value="P:aromatic amino acid family biosynthetic process"/>
    <property type="evidence" value="ECO:0007669"/>
    <property type="project" value="UniProtKB-KW"/>
</dbReference>
<keyword evidence="5 7" id="KW-0057">Aromatic amino acid biosynthesis</keyword>
<dbReference type="EMBL" id="LSRQ01000021">
    <property type="protein sequence ID" value="OAY85990.1"/>
    <property type="molecule type" value="Genomic_DNA"/>
</dbReference>
<accession>A0A199WAT1</accession>
<dbReference type="InterPro" id="IPR020541">
    <property type="entry name" value="Chorismate_synthase_CS"/>
</dbReference>
<evidence type="ECO:0000256" key="1">
    <source>
        <dbReference type="ARBA" id="ARBA00005044"/>
    </source>
</evidence>
<dbReference type="PROSITE" id="PS00788">
    <property type="entry name" value="CHORISMATE_SYNTHASE_2"/>
    <property type="match status" value="1"/>
</dbReference>
<dbReference type="PANTHER" id="PTHR21085">
    <property type="entry name" value="CHORISMATE SYNTHASE"/>
    <property type="match status" value="1"/>
</dbReference>
<dbReference type="InterPro" id="IPR000453">
    <property type="entry name" value="Chorismate_synth"/>
</dbReference>
<evidence type="ECO:0000256" key="3">
    <source>
        <dbReference type="ARBA" id="ARBA00013036"/>
    </source>
</evidence>
<dbReference type="SUPFAM" id="SSF103263">
    <property type="entry name" value="Chorismate synthase, AroC"/>
    <property type="match status" value="1"/>
</dbReference>
<comment type="similarity">
    <text evidence="2 7">Belongs to the chorismate synthase family.</text>
</comment>
<dbReference type="PROSITE" id="PS00789">
    <property type="entry name" value="CHORISMATE_SYNTHASE_3"/>
    <property type="match status" value="1"/>
</dbReference>
<dbReference type="UniPathway" id="UPA00053">
    <property type="reaction ID" value="UER00090"/>
</dbReference>
<evidence type="ECO:0000256" key="2">
    <source>
        <dbReference type="ARBA" id="ARBA00008014"/>
    </source>
</evidence>
<comment type="pathway">
    <text evidence="1 7">Metabolic intermediate biosynthesis; chorismate biosynthesis; chorismate from D-erythrose 4-phosphate and phosphoenolpyruvate: step 7/7.</text>
</comment>
<dbReference type="GO" id="GO:0004107">
    <property type="term" value="F:chorismate synthase activity"/>
    <property type="evidence" value="ECO:0007669"/>
    <property type="project" value="UniProtKB-EC"/>
</dbReference>
<dbReference type="Pfam" id="PF01264">
    <property type="entry name" value="Chorismate_synt"/>
    <property type="match status" value="2"/>
</dbReference>
<dbReference type="NCBIfam" id="TIGR00033">
    <property type="entry name" value="aroC"/>
    <property type="match status" value="1"/>
</dbReference>
<dbReference type="STRING" id="4615.A0A199WAT1"/>
<organism evidence="8 9">
    <name type="scientific">Ananas comosus</name>
    <name type="common">Pineapple</name>
    <name type="synonym">Ananas ananas</name>
    <dbReference type="NCBI Taxonomy" id="4615"/>
    <lineage>
        <taxon>Eukaryota</taxon>
        <taxon>Viridiplantae</taxon>
        <taxon>Streptophyta</taxon>
        <taxon>Embryophyta</taxon>
        <taxon>Tracheophyta</taxon>
        <taxon>Spermatophyta</taxon>
        <taxon>Magnoliopsida</taxon>
        <taxon>Liliopsida</taxon>
        <taxon>Poales</taxon>
        <taxon>Bromeliaceae</taxon>
        <taxon>Bromelioideae</taxon>
        <taxon>Ananas</taxon>
    </lineage>
</organism>
<dbReference type="GO" id="GO:0008652">
    <property type="term" value="P:amino acid biosynthetic process"/>
    <property type="evidence" value="ECO:0007669"/>
    <property type="project" value="UniProtKB-KW"/>
</dbReference>
<dbReference type="PANTHER" id="PTHR21085:SF0">
    <property type="entry name" value="CHORISMATE SYNTHASE"/>
    <property type="match status" value="1"/>
</dbReference>
<evidence type="ECO:0000256" key="5">
    <source>
        <dbReference type="ARBA" id="ARBA00023141"/>
    </source>
</evidence>
<proteinExistence type="inferred from homology"/>
<evidence type="ECO:0000256" key="7">
    <source>
        <dbReference type="RuleBase" id="RU000605"/>
    </source>
</evidence>
<keyword evidence="4 7" id="KW-0028">Amino-acid biosynthesis</keyword>
<evidence type="ECO:0000256" key="4">
    <source>
        <dbReference type="ARBA" id="ARBA00022605"/>
    </source>
</evidence>
<dbReference type="Proteomes" id="UP000092600">
    <property type="component" value="Unassembled WGS sequence"/>
</dbReference>
<gene>
    <name evidence="8" type="ORF">ACMD2_12151</name>
</gene>
<dbReference type="AlphaFoldDB" id="A0A199WAT1"/>
<dbReference type="Gene3D" id="3.60.150.10">
    <property type="entry name" value="Chorismate synthase AroC"/>
    <property type="match status" value="2"/>
</dbReference>
<sequence>MASLGSKTFVKGARTEIGFQPSDLRGLSPPAVQISIRRRRSPAPRRLEVQAIGNVFGNYFKVATYGESHGGGVGCTISGCPPRLPLSEADLQFELDRRRPGQSRITTPRKETDTCKILSGISEGMTTGTPIHVFVPNTDQRGHDYSEMSMAYRPSHADATYDFKYGVRSVQGGGRSSARETIGRVAAGAVAKKILKLKAGTEILAYVSQVHKVVLPEGAVDNETISFDQIESNIVRCPDPEYAQKMIDAIDAVRTRGDSVGGVVTCIARNVPRMRMETLEPEQTDRAGGISNGETIYMRIAFKPTSTISKKQQTVTRDRQETELLARGRHDPCVVPRAVPMVEAMVALVLLDQLMAHLAQCEMFPVNPALQESVSSAIDGSVLTPNLA</sequence>
<dbReference type="GO" id="GO:0010181">
    <property type="term" value="F:FMN binding"/>
    <property type="evidence" value="ECO:0007669"/>
    <property type="project" value="TreeGrafter"/>
</dbReference>
<dbReference type="GO" id="GO:0009423">
    <property type="term" value="P:chorismate biosynthetic process"/>
    <property type="evidence" value="ECO:0007669"/>
    <property type="project" value="UniProtKB-UniPathway"/>
</dbReference>
<protein>
    <recommendedName>
        <fullName evidence="3 7">Chorismate synthase</fullName>
        <ecNumber evidence="3 7">4.2.3.5</ecNumber>
    </recommendedName>
</protein>
<reference evidence="8 9" key="1">
    <citation type="journal article" date="2016" name="DNA Res.">
        <title>The draft genome of MD-2 pineapple using hybrid error correction of long reads.</title>
        <authorList>
            <person name="Redwan R.M."/>
            <person name="Saidin A."/>
            <person name="Kumar S.V."/>
        </authorList>
    </citation>
    <scope>NUCLEOTIDE SEQUENCE [LARGE SCALE GENOMIC DNA]</scope>
    <source>
        <strain evidence="9">cv. MD2</strain>
        <tissue evidence="8">Leaf</tissue>
    </source>
</reference>
<comment type="catalytic activity">
    <reaction evidence="7">
        <text>5-O-(1-carboxyvinyl)-3-phosphoshikimate = chorismate + phosphate</text>
        <dbReference type="Rhea" id="RHEA:21020"/>
        <dbReference type="ChEBI" id="CHEBI:29748"/>
        <dbReference type="ChEBI" id="CHEBI:43474"/>
        <dbReference type="ChEBI" id="CHEBI:57701"/>
        <dbReference type="EC" id="4.2.3.5"/>
    </reaction>
</comment>
<evidence type="ECO:0000256" key="6">
    <source>
        <dbReference type="ARBA" id="ARBA00023239"/>
    </source>
</evidence>
<dbReference type="PROSITE" id="PS00787">
    <property type="entry name" value="CHORISMATE_SYNTHASE_1"/>
    <property type="match status" value="1"/>
</dbReference>
<comment type="cofactor">
    <cofactor evidence="7">
        <name>FMNH2</name>
        <dbReference type="ChEBI" id="CHEBI:57618"/>
    </cofactor>
    <text evidence="7">Reduced FMN (FMNH(2)).</text>
</comment>
<evidence type="ECO:0000313" key="8">
    <source>
        <dbReference type="EMBL" id="OAY85990.1"/>
    </source>
</evidence>
<dbReference type="InterPro" id="IPR035904">
    <property type="entry name" value="Chorismate_synth_AroC_sf"/>
</dbReference>
<comment type="caution">
    <text evidence="8">The sequence shown here is derived from an EMBL/GenBank/DDBJ whole genome shotgun (WGS) entry which is preliminary data.</text>
</comment>
<name>A0A199WAT1_ANACO</name>